<gene>
    <name evidence="1" type="ORF">M9Y10_009937</name>
</gene>
<dbReference type="EMBL" id="JAPFFF010000015">
    <property type="protein sequence ID" value="KAK8866968.1"/>
    <property type="molecule type" value="Genomic_DNA"/>
</dbReference>
<name>A0ABR2IPT1_9EUKA</name>
<sequence>MIISPSKTYFPLLPFDIEIPYFAVIELNTNNTDEEKNDNYSDIDLTNNNCYLYSNNEKSFIKKKSPVVLNEASSIFKFSFYKIFTSKKKFPKKYVVKIHNEICTMLNLRKVNRDETRSIDLYFLNFAPYSDRILITIKNNFNTIINKIPELKCILLN</sequence>
<dbReference type="Proteomes" id="UP001470230">
    <property type="component" value="Unassembled WGS sequence"/>
</dbReference>
<comment type="caution">
    <text evidence="1">The sequence shown here is derived from an EMBL/GenBank/DDBJ whole genome shotgun (WGS) entry which is preliminary data.</text>
</comment>
<proteinExistence type="predicted"/>
<evidence type="ECO:0000313" key="2">
    <source>
        <dbReference type="Proteomes" id="UP001470230"/>
    </source>
</evidence>
<evidence type="ECO:0000313" key="1">
    <source>
        <dbReference type="EMBL" id="KAK8866968.1"/>
    </source>
</evidence>
<organism evidence="1 2">
    <name type="scientific">Tritrichomonas musculus</name>
    <dbReference type="NCBI Taxonomy" id="1915356"/>
    <lineage>
        <taxon>Eukaryota</taxon>
        <taxon>Metamonada</taxon>
        <taxon>Parabasalia</taxon>
        <taxon>Tritrichomonadida</taxon>
        <taxon>Tritrichomonadidae</taxon>
        <taxon>Tritrichomonas</taxon>
    </lineage>
</organism>
<protein>
    <submittedName>
        <fullName evidence="1">Uncharacterized protein</fullName>
    </submittedName>
</protein>
<reference evidence="1 2" key="1">
    <citation type="submission" date="2024-04" db="EMBL/GenBank/DDBJ databases">
        <title>Tritrichomonas musculus Genome.</title>
        <authorList>
            <person name="Alves-Ferreira E."/>
            <person name="Grigg M."/>
            <person name="Lorenzi H."/>
            <person name="Galac M."/>
        </authorList>
    </citation>
    <scope>NUCLEOTIDE SEQUENCE [LARGE SCALE GENOMIC DNA]</scope>
    <source>
        <strain evidence="1 2">EAF2021</strain>
    </source>
</reference>
<accession>A0ABR2IPT1</accession>
<keyword evidence="2" id="KW-1185">Reference proteome</keyword>